<dbReference type="Gene3D" id="3.30.300.160">
    <property type="entry name" value="Type II secretion system, protein E, N-terminal domain"/>
    <property type="match status" value="1"/>
</dbReference>
<reference evidence="4 5" key="1">
    <citation type="journal article" date="2018" name="Genome Announc.">
        <title>Genome Sequence of Geothermobacter sp. HR-1 Iron Reducer from the Loihi Seamount.</title>
        <authorList>
            <person name="Smith H."/>
            <person name="Abuyen K."/>
            <person name="Tremblay J."/>
            <person name="Savalia P."/>
            <person name="Perez-Rodriguez I."/>
            <person name="Emerson D."/>
            <person name="Tully B."/>
            <person name="Amend J."/>
        </authorList>
    </citation>
    <scope>NUCLEOTIDE SEQUENCE [LARGE SCALE GENOMIC DNA]</scope>
    <source>
        <strain evidence="4 5">HR-1</strain>
    </source>
</reference>
<keyword evidence="1 2" id="KW-0597">Phosphoprotein</keyword>
<dbReference type="EMBL" id="PPFX01000015">
    <property type="protein sequence ID" value="PNU20268.1"/>
    <property type="molecule type" value="Genomic_DNA"/>
</dbReference>
<dbReference type="SUPFAM" id="SSF52172">
    <property type="entry name" value="CheY-like"/>
    <property type="match status" value="1"/>
</dbReference>
<feature type="modified residue" description="4-aspartylphosphate" evidence="2">
    <location>
        <position position="209"/>
    </location>
</feature>
<dbReference type="PANTHER" id="PTHR44591">
    <property type="entry name" value="STRESS RESPONSE REGULATOR PROTEIN 1"/>
    <property type="match status" value="1"/>
</dbReference>
<name>A0A2K2HAC5_9BACT</name>
<comment type="caution">
    <text evidence="4">The sequence shown here is derived from an EMBL/GenBank/DDBJ whole genome shotgun (WGS) entry which is preliminary data.</text>
</comment>
<dbReference type="Proteomes" id="UP000236340">
    <property type="component" value="Unassembled WGS sequence"/>
</dbReference>
<evidence type="ECO:0000313" key="5">
    <source>
        <dbReference type="Proteomes" id="UP000236340"/>
    </source>
</evidence>
<feature type="domain" description="Response regulatory" evidence="3">
    <location>
        <begin position="160"/>
        <end position="276"/>
    </location>
</feature>
<dbReference type="InterPro" id="IPR050595">
    <property type="entry name" value="Bact_response_regulator"/>
</dbReference>
<evidence type="ECO:0000256" key="1">
    <source>
        <dbReference type="ARBA" id="ARBA00022553"/>
    </source>
</evidence>
<sequence>MKGACMAQRKRFGEILVEAGILSEKTLQTALARQRESGRHLGQILEEHGIVTERDISIVLARQFGLKTVKEICHHRFPREVLALVDGDEALKKLIFPLKVEGRKLHLAMVNPLDMQTIDELGFRTGLSIAPCVTTRSEIVDAVDRHYRGRQPRDLQTWWTVLVVDDQELVRCAIAAAMERAGYRVLQANNGAEGIKVAMTRMPHLIVSDTIMPQLSGDAMFRSLQSNPRTRKIPVIGLSSKSAPEEEARVLDLGYFDFIAKPINAIRLQARVRRALKFVYGDNPPPRLD</sequence>
<dbReference type="InterPro" id="IPR037257">
    <property type="entry name" value="T2SS_E_N_sf"/>
</dbReference>
<dbReference type="SMART" id="SM00448">
    <property type="entry name" value="REC"/>
    <property type="match status" value="1"/>
</dbReference>
<gene>
    <name evidence="4" type="ORF">C2E25_08145</name>
</gene>
<dbReference type="PROSITE" id="PS50110">
    <property type="entry name" value="RESPONSE_REGULATORY"/>
    <property type="match status" value="1"/>
</dbReference>
<dbReference type="AlphaFoldDB" id="A0A2K2HAC5"/>
<dbReference type="GO" id="GO:0000160">
    <property type="term" value="P:phosphorelay signal transduction system"/>
    <property type="evidence" value="ECO:0007669"/>
    <property type="project" value="InterPro"/>
</dbReference>
<evidence type="ECO:0000259" key="3">
    <source>
        <dbReference type="PROSITE" id="PS50110"/>
    </source>
</evidence>
<organism evidence="4 5">
    <name type="scientific">Geothermobacter hydrogeniphilus</name>
    <dbReference type="NCBI Taxonomy" id="1969733"/>
    <lineage>
        <taxon>Bacteria</taxon>
        <taxon>Pseudomonadati</taxon>
        <taxon>Thermodesulfobacteriota</taxon>
        <taxon>Desulfuromonadia</taxon>
        <taxon>Desulfuromonadales</taxon>
        <taxon>Geothermobacteraceae</taxon>
        <taxon>Geothermobacter</taxon>
    </lineage>
</organism>
<dbReference type="Pfam" id="PF05157">
    <property type="entry name" value="MshEN"/>
    <property type="match status" value="1"/>
</dbReference>
<dbReference type="Gene3D" id="3.40.50.2300">
    <property type="match status" value="1"/>
</dbReference>
<accession>A0A2K2HAC5</accession>
<dbReference type="SUPFAM" id="SSF160246">
    <property type="entry name" value="EspE N-terminal domain-like"/>
    <property type="match status" value="1"/>
</dbReference>
<dbReference type="PANTHER" id="PTHR44591:SF25">
    <property type="entry name" value="CHEMOTAXIS TWO-COMPONENT RESPONSE REGULATOR"/>
    <property type="match status" value="1"/>
</dbReference>
<dbReference type="InterPro" id="IPR001789">
    <property type="entry name" value="Sig_transdc_resp-reg_receiver"/>
</dbReference>
<dbReference type="InterPro" id="IPR011006">
    <property type="entry name" value="CheY-like_superfamily"/>
</dbReference>
<evidence type="ECO:0000313" key="4">
    <source>
        <dbReference type="EMBL" id="PNU20268.1"/>
    </source>
</evidence>
<dbReference type="InterPro" id="IPR007831">
    <property type="entry name" value="T2SS_GspE_N"/>
</dbReference>
<dbReference type="Pfam" id="PF00072">
    <property type="entry name" value="Response_reg"/>
    <property type="match status" value="1"/>
</dbReference>
<evidence type="ECO:0000256" key="2">
    <source>
        <dbReference type="PROSITE-ProRule" id="PRU00169"/>
    </source>
</evidence>
<protein>
    <submittedName>
        <fullName evidence="4">Two-component system response regulator</fullName>
    </submittedName>
</protein>
<proteinExistence type="predicted"/>